<dbReference type="InterPro" id="IPR000742">
    <property type="entry name" value="EGF"/>
</dbReference>
<feature type="compositionally biased region" description="Basic and acidic residues" evidence="5">
    <location>
        <begin position="611"/>
        <end position="620"/>
    </location>
</feature>
<keyword evidence="6" id="KW-1133">Transmembrane helix</keyword>
<dbReference type="OrthoDB" id="18487at2759"/>
<feature type="region of interest" description="Disordered" evidence="5">
    <location>
        <begin position="559"/>
        <end position="591"/>
    </location>
</feature>
<feature type="compositionally biased region" description="Basic and acidic residues" evidence="5">
    <location>
        <begin position="637"/>
        <end position="650"/>
    </location>
</feature>
<protein>
    <submittedName>
        <fullName evidence="9">MEGF10_11</fullName>
    </submittedName>
</protein>
<feature type="compositionally biased region" description="Polar residues" evidence="5">
    <location>
        <begin position="621"/>
        <end position="634"/>
    </location>
</feature>
<dbReference type="Proteomes" id="UP000683360">
    <property type="component" value="Unassembled WGS sequence"/>
</dbReference>
<keyword evidence="2 7" id="KW-0732">Signal</keyword>
<dbReference type="Pfam" id="PF00053">
    <property type="entry name" value="EGF_laminin"/>
    <property type="match status" value="3"/>
</dbReference>
<sequence>MIKDLCSFILLLSLIVSSFTAGLSTTEQNACPRYIRRMKPDGQYHRVLEMTCCPDYMEVDNKCIACPAGHFGQNCSVPCLDGKYGQQCKLTCNCTRDLCDPKTGCKCKAGYTGAHCDKECPDGYYGMDCQSVCKCSEHSDCDHETGHCSCHIGYEGRFCHDICRDQFYGQECSRNCSCPNQVPCHHVTGHCLCPKGFKGNNCDERCPVGTFGGDCLGTCNCIEGTCDPKDGQCTCNPGYSGRLCNENCPENSFGSGCNSTCTCDTHSRCHPVTGECLCQPGFHGKDCSKTCSVGSYGPGCIYTCKCSRTSVCNTQTGECACDRGWTGLSCDHKCSSGYYGAGCLQRCGCLENQHCQHVTGDCQCEAGKHGLHCNETCGAGTYGIDCAQRCSCQHCSSVDGVCQQMHASNDDKSTVGISVGIVVGILVLVGCLLLIVVLKRRKRMSAIQDLQKMKRDDFSSNHYEDIDTYAEIPDSKLLPNYPYSYADSTDVKPPIKERQPTTKRTRNIYLSVTDAQRFSKLSVSSGDIKSNGDSSDYLNPYTGLIRDVKCASYQEINKMTKERKSSNESDSGYVKPASGAAKSNDINNRHCNDYIDAKSSMRQTNDNELDIVTKKSRDQSDSSIQSGYLKMNSSLKKKSETEADYSKMDMDENGSLNSVFLPKITISSQNGSTETLNIRTNE</sequence>
<dbReference type="PROSITE" id="PS00022">
    <property type="entry name" value="EGF_1"/>
    <property type="match status" value="3"/>
</dbReference>
<dbReference type="SMART" id="SM00181">
    <property type="entry name" value="EGF"/>
    <property type="match status" value="7"/>
</dbReference>
<dbReference type="GO" id="GO:0005044">
    <property type="term" value="F:scavenger receptor activity"/>
    <property type="evidence" value="ECO:0007669"/>
    <property type="project" value="InterPro"/>
</dbReference>
<dbReference type="PANTHER" id="PTHR24043:SF9">
    <property type="entry name" value="MULTIPLE EGF LIKE DOMAINS 11"/>
    <property type="match status" value="1"/>
</dbReference>
<gene>
    <name evidence="9" type="ORF">MEDL_1179</name>
</gene>
<dbReference type="AlphaFoldDB" id="A0A8S3PSC7"/>
<proteinExistence type="predicted"/>
<dbReference type="GO" id="GO:0007157">
    <property type="term" value="P:heterophilic cell-cell adhesion via plasma membrane cell adhesion molecules"/>
    <property type="evidence" value="ECO:0007669"/>
    <property type="project" value="TreeGrafter"/>
</dbReference>
<evidence type="ECO:0000256" key="5">
    <source>
        <dbReference type="SAM" id="MobiDB-lite"/>
    </source>
</evidence>
<evidence type="ECO:0000256" key="6">
    <source>
        <dbReference type="SAM" id="Phobius"/>
    </source>
</evidence>
<evidence type="ECO:0000256" key="4">
    <source>
        <dbReference type="ARBA" id="ARBA00023157"/>
    </source>
</evidence>
<name>A0A8S3PSC7_MYTED</name>
<organism evidence="9 10">
    <name type="scientific">Mytilus edulis</name>
    <name type="common">Blue mussel</name>
    <dbReference type="NCBI Taxonomy" id="6550"/>
    <lineage>
        <taxon>Eukaryota</taxon>
        <taxon>Metazoa</taxon>
        <taxon>Spiralia</taxon>
        <taxon>Lophotrochozoa</taxon>
        <taxon>Mollusca</taxon>
        <taxon>Bivalvia</taxon>
        <taxon>Autobranchia</taxon>
        <taxon>Pteriomorphia</taxon>
        <taxon>Mytilida</taxon>
        <taxon>Mytiloidea</taxon>
        <taxon>Mytilidae</taxon>
        <taxon>Mytilinae</taxon>
        <taxon>Mytilus</taxon>
    </lineage>
</organism>
<keyword evidence="10" id="KW-1185">Reference proteome</keyword>
<dbReference type="InterPro" id="IPR002049">
    <property type="entry name" value="LE_dom"/>
</dbReference>
<feature type="region of interest" description="Disordered" evidence="5">
    <location>
        <begin position="611"/>
        <end position="653"/>
    </location>
</feature>
<evidence type="ECO:0000256" key="7">
    <source>
        <dbReference type="SAM" id="SignalP"/>
    </source>
</evidence>
<feature type="domain" description="EGF-like" evidence="8">
    <location>
        <begin position="191"/>
        <end position="202"/>
    </location>
</feature>
<dbReference type="Gene3D" id="2.170.300.10">
    <property type="entry name" value="Tie2 ligand-binding domain superfamily"/>
    <property type="match status" value="3"/>
</dbReference>
<evidence type="ECO:0000256" key="2">
    <source>
        <dbReference type="ARBA" id="ARBA00022729"/>
    </source>
</evidence>
<reference evidence="9" key="1">
    <citation type="submission" date="2021-03" db="EMBL/GenBank/DDBJ databases">
        <authorList>
            <person name="Bekaert M."/>
        </authorList>
    </citation>
    <scope>NUCLEOTIDE SEQUENCE</scope>
</reference>
<dbReference type="InterPro" id="IPR042635">
    <property type="entry name" value="MEGF10/SREC1/2-like"/>
</dbReference>
<evidence type="ECO:0000259" key="8">
    <source>
        <dbReference type="PROSITE" id="PS00022"/>
    </source>
</evidence>
<accession>A0A8S3PSC7</accession>
<feature type="transmembrane region" description="Helical" evidence="6">
    <location>
        <begin position="415"/>
        <end position="438"/>
    </location>
</feature>
<keyword evidence="6" id="KW-0812">Transmembrane</keyword>
<comment type="caution">
    <text evidence="9">The sequence shown here is derived from an EMBL/GenBank/DDBJ whole genome shotgun (WGS) entry which is preliminary data.</text>
</comment>
<dbReference type="EMBL" id="CAJPWZ010000095">
    <property type="protein sequence ID" value="CAG2185590.1"/>
    <property type="molecule type" value="Genomic_DNA"/>
</dbReference>
<dbReference type="CDD" id="cd00055">
    <property type="entry name" value="EGF_Lam"/>
    <property type="match status" value="2"/>
</dbReference>
<feature type="domain" description="EGF-like" evidence="8">
    <location>
        <begin position="276"/>
        <end position="287"/>
    </location>
</feature>
<keyword evidence="3" id="KW-0677">Repeat</keyword>
<feature type="signal peptide" evidence="7">
    <location>
        <begin position="1"/>
        <end position="22"/>
    </location>
</feature>
<feature type="domain" description="EGF-like" evidence="8">
    <location>
        <begin position="233"/>
        <end position="244"/>
    </location>
</feature>
<evidence type="ECO:0000313" key="9">
    <source>
        <dbReference type="EMBL" id="CAG2185590.1"/>
    </source>
</evidence>
<keyword evidence="1" id="KW-0245">EGF-like domain</keyword>
<dbReference type="PANTHER" id="PTHR24043">
    <property type="entry name" value="SCAVENGER RECEPTOR CLASS F"/>
    <property type="match status" value="1"/>
</dbReference>
<keyword evidence="4" id="KW-1015">Disulfide bond</keyword>
<feature type="chain" id="PRO_5035781964" evidence="7">
    <location>
        <begin position="23"/>
        <end position="682"/>
    </location>
</feature>
<evidence type="ECO:0000313" key="10">
    <source>
        <dbReference type="Proteomes" id="UP000683360"/>
    </source>
</evidence>
<evidence type="ECO:0000256" key="3">
    <source>
        <dbReference type="ARBA" id="ARBA00022737"/>
    </source>
</evidence>
<dbReference type="FunFam" id="2.170.300.10:FF:000041">
    <property type="entry name" value="Tyrosine protein kinase receptor tie-1, putative"/>
    <property type="match status" value="2"/>
</dbReference>
<dbReference type="SMART" id="SM00180">
    <property type="entry name" value="EGF_Lam"/>
    <property type="match status" value="6"/>
</dbReference>
<keyword evidence="6" id="KW-0472">Membrane</keyword>
<dbReference type="PRINTS" id="PR00011">
    <property type="entry name" value="EGFLAMININ"/>
</dbReference>
<evidence type="ECO:0000256" key="1">
    <source>
        <dbReference type="ARBA" id="ARBA00022536"/>
    </source>
</evidence>